<dbReference type="InterPro" id="IPR024194">
    <property type="entry name" value="Ac/AlaTfrase_AlgI/DltB"/>
</dbReference>
<evidence type="ECO:0000256" key="8">
    <source>
        <dbReference type="SAM" id="Phobius"/>
    </source>
</evidence>
<keyword evidence="5 8" id="KW-1133">Transmembrane helix</keyword>
<comment type="caution">
    <text evidence="9">The sequence shown here is derived from an EMBL/GenBank/DDBJ whole genome shotgun (WGS) entry which is preliminary data.</text>
</comment>
<dbReference type="GO" id="GO:0005886">
    <property type="term" value="C:plasma membrane"/>
    <property type="evidence" value="ECO:0007669"/>
    <property type="project" value="UniProtKB-SubCell"/>
</dbReference>
<keyword evidence="4 8" id="KW-0812">Transmembrane</keyword>
<feature type="transmembrane region" description="Helical" evidence="8">
    <location>
        <begin position="222"/>
        <end position="240"/>
    </location>
</feature>
<protein>
    <submittedName>
        <fullName evidence="9">MBOAT family protein</fullName>
    </submittedName>
</protein>
<dbReference type="PIRSF" id="PIRSF016636">
    <property type="entry name" value="AlgI_DltB"/>
    <property type="match status" value="1"/>
</dbReference>
<dbReference type="STRING" id="537013.CLOSTMETH_00234"/>
<gene>
    <name evidence="9" type="ORF">CLOSTMETH_00234</name>
</gene>
<keyword evidence="10" id="KW-1185">Reference proteome</keyword>
<dbReference type="Pfam" id="PF03062">
    <property type="entry name" value="MBOAT"/>
    <property type="match status" value="1"/>
</dbReference>
<reference evidence="9 10" key="1">
    <citation type="submission" date="2009-01" db="EMBL/GenBank/DDBJ databases">
        <authorList>
            <person name="Fulton L."/>
            <person name="Clifton S."/>
            <person name="Fulton B."/>
            <person name="Xu J."/>
            <person name="Minx P."/>
            <person name="Pepin K.H."/>
            <person name="Johnson M."/>
            <person name="Bhonagiri V."/>
            <person name="Nash W.E."/>
            <person name="Mardis E.R."/>
            <person name="Wilson R.K."/>
        </authorList>
    </citation>
    <scope>NUCLEOTIDE SEQUENCE [LARGE SCALE GENOMIC DNA]</scope>
    <source>
        <strain evidence="9 10">DSM 5476</strain>
    </source>
</reference>
<evidence type="ECO:0000256" key="6">
    <source>
        <dbReference type="ARBA" id="ARBA00023136"/>
    </source>
</evidence>
<evidence type="ECO:0000313" key="10">
    <source>
        <dbReference type="Proteomes" id="UP000003340"/>
    </source>
</evidence>
<feature type="transmembrane region" description="Helical" evidence="8">
    <location>
        <begin position="46"/>
        <end position="65"/>
    </location>
</feature>
<dbReference type="PANTHER" id="PTHR13285">
    <property type="entry name" value="ACYLTRANSFERASE"/>
    <property type="match status" value="1"/>
</dbReference>
<feature type="transmembrane region" description="Helical" evidence="8">
    <location>
        <begin position="151"/>
        <end position="169"/>
    </location>
</feature>
<dbReference type="HOGENOM" id="CLU_025255_1_3_9"/>
<feature type="transmembrane region" description="Helical" evidence="8">
    <location>
        <begin position="327"/>
        <end position="345"/>
    </location>
</feature>
<feature type="transmembrane region" description="Helical" evidence="8">
    <location>
        <begin position="304"/>
        <end position="321"/>
    </location>
</feature>
<comment type="subcellular location">
    <subcellularLocation>
        <location evidence="1">Cell membrane</location>
        <topology evidence="1">Multi-pass membrane protein</topology>
    </subcellularLocation>
</comment>
<feature type="transmembrane region" description="Helical" evidence="8">
    <location>
        <begin position="438"/>
        <end position="457"/>
    </location>
</feature>
<dbReference type="InterPro" id="IPR004299">
    <property type="entry name" value="MBOAT_fam"/>
</dbReference>
<dbReference type="GO" id="GO:0016746">
    <property type="term" value="F:acyltransferase activity"/>
    <property type="evidence" value="ECO:0007669"/>
    <property type="project" value="UniProtKB-KW"/>
</dbReference>
<organism evidence="9 10">
    <name type="scientific">[Clostridium] methylpentosum DSM 5476</name>
    <dbReference type="NCBI Taxonomy" id="537013"/>
    <lineage>
        <taxon>Bacteria</taxon>
        <taxon>Bacillati</taxon>
        <taxon>Bacillota</taxon>
        <taxon>Clostridia</taxon>
        <taxon>Eubacteriales</taxon>
        <taxon>Oscillospiraceae</taxon>
        <taxon>Oscillospiraceae incertae sedis</taxon>
    </lineage>
</organism>
<feature type="transmembrane region" description="Helical" evidence="8">
    <location>
        <begin position="400"/>
        <end position="417"/>
    </location>
</feature>
<evidence type="ECO:0000256" key="2">
    <source>
        <dbReference type="ARBA" id="ARBA00010323"/>
    </source>
</evidence>
<dbReference type="GO" id="GO:0042121">
    <property type="term" value="P:alginic acid biosynthetic process"/>
    <property type="evidence" value="ECO:0007669"/>
    <property type="project" value="InterPro"/>
</dbReference>
<name>C0E8T9_9FIRM</name>
<sequence length="469" mass="53353">MTFSGLTFLYLFLPVFLGVYYLVPKRAKNAVLMVASLLFYAWGEPFYVILLINLSIANYIFGYLICRFQEDKTLKRAFFVISLAVNLAVFASCKFSPDLVGILNRMIPGRLFSIPQLALPLGLSFYTISCISYIVDLYTGKCKRQKNFIRHMVYITMFPKLLAGPVTLYRDIESQLGDRSTTIDGIADGIGLFIKGLAKKVLLANNLSALTTGVLSAPINELPVVTAWLGIISCIFQIYFDFSGYTDMARGLGKMIGFDLPRNFRTPFVATSVTDFWKRWNISLVSWMREYVYKPLGGNKKGNLYTLLNGLIFCLAVAFWHGLGLNFQMAALFYFAVLLLERVLLGRWLKKLPEFVCVLYTFFVTILGFVIITHDSYLGMHNYLKAMFGLVGQPFYNTETLYYLTTYLVVLVLCMLCSNNFLKSRVEKMQKFYPKTSAWLTPVCQIVLMVVSTAYLINSPNIPFIMFQI</sequence>
<reference evidence="9 10" key="2">
    <citation type="submission" date="2009-02" db="EMBL/GenBank/DDBJ databases">
        <title>Draft genome sequence of Clostridium methylpentosum (DSM 5476).</title>
        <authorList>
            <person name="Sudarsanam P."/>
            <person name="Ley R."/>
            <person name="Guruge J."/>
            <person name="Turnbaugh P.J."/>
            <person name="Mahowald M."/>
            <person name="Liep D."/>
            <person name="Gordon J."/>
        </authorList>
    </citation>
    <scope>NUCLEOTIDE SEQUENCE [LARGE SCALE GENOMIC DNA]</scope>
    <source>
        <strain evidence="9 10">DSM 5476</strain>
    </source>
</reference>
<dbReference type="EMBL" id="ACEC01000010">
    <property type="protein sequence ID" value="EEG32083.1"/>
    <property type="molecule type" value="Genomic_DNA"/>
</dbReference>
<dbReference type="InterPro" id="IPR028362">
    <property type="entry name" value="AlgI"/>
</dbReference>
<evidence type="ECO:0000256" key="5">
    <source>
        <dbReference type="ARBA" id="ARBA00022989"/>
    </source>
</evidence>
<dbReference type="InterPro" id="IPR051085">
    <property type="entry name" value="MB_O-acyltransferase"/>
</dbReference>
<evidence type="ECO:0000256" key="3">
    <source>
        <dbReference type="ARBA" id="ARBA00022475"/>
    </source>
</evidence>
<keyword evidence="6 7" id="KW-0472">Membrane</keyword>
<dbReference type="AlphaFoldDB" id="C0E8T9"/>
<dbReference type="PANTHER" id="PTHR13285:SF18">
    <property type="entry name" value="PROTEIN-CYSTEINE N-PALMITOYLTRANSFERASE RASP"/>
    <property type="match status" value="1"/>
</dbReference>
<keyword evidence="3 7" id="KW-1003">Cell membrane</keyword>
<dbReference type="eggNOG" id="COG1696">
    <property type="taxonomic scope" value="Bacteria"/>
</dbReference>
<feature type="transmembrane region" description="Helical" evidence="8">
    <location>
        <begin position="357"/>
        <end position="380"/>
    </location>
</feature>
<accession>C0E8T9</accession>
<comment type="similarity">
    <text evidence="2 7">Belongs to the membrane-bound acyltransferase family.</text>
</comment>
<evidence type="ECO:0000256" key="7">
    <source>
        <dbReference type="PIRNR" id="PIRNR016636"/>
    </source>
</evidence>
<dbReference type="PIRSF" id="PIRSF500217">
    <property type="entry name" value="AlgI"/>
    <property type="match status" value="1"/>
</dbReference>
<evidence type="ECO:0000256" key="4">
    <source>
        <dbReference type="ARBA" id="ARBA00022692"/>
    </source>
</evidence>
<dbReference type="Proteomes" id="UP000003340">
    <property type="component" value="Unassembled WGS sequence"/>
</dbReference>
<keyword evidence="7" id="KW-0808">Transferase</keyword>
<feature type="transmembrane region" description="Helical" evidence="8">
    <location>
        <begin position="117"/>
        <end position="139"/>
    </location>
</feature>
<evidence type="ECO:0000256" key="1">
    <source>
        <dbReference type="ARBA" id="ARBA00004651"/>
    </source>
</evidence>
<evidence type="ECO:0000313" key="9">
    <source>
        <dbReference type="EMBL" id="EEG32083.1"/>
    </source>
</evidence>
<feature type="transmembrane region" description="Helical" evidence="8">
    <location>
        <begin position="77"/>
        <end position="97"/>
    </location>
</feature>
<proteinExistence type="inferred from homology"/>
<keyword evidence="7" id="KW-0012">Acyltransferase</keyword>
<feature type="transmembrane region" description="Helical" evidence="8">
    <location>
        <begin position="7"/>
        <end position="23"/>
    </location>
</feature>